<evidence type="ECO:0000256" key="1">
    <source>
        <dbReference type="SAM" id="Phobius"/>
    </source>
</evidence>
<comment type="caution">
    <text evidence="2">The sequence shown here is derived from an EMBL/GenBank/DDBJ whole genome shotgun (WGS) entry which is preliminary data.</text>
</comment>
<gene>
    <name evidence="2" type="ORF">MTR62_01115</name>
</gene>
<dbReference type="EMBL" id="JALHLF010000002">
    <property type="protein sequence ID" value="MCJ2181314.1"/>
    <property type="molecule type" value="Genomic_DNA"/>
</dbReference>
<evidence type="ECO:0000313" key="3">
    <source>
        <dbReference type="Proteomes" id="UP001162881"/>
    </source>
</evidence>
<keyword evidence="3" id="KW-1185">Reference proteome</keyword>
<name>A0ABT0B8R2_9SPHN</name>
<evidence type="ECO:0008006" key="4">
    <source>
        <dbReference type="Google" id="ProtNLM"/>
    </source>
</evidence>
<protein>
    <recommendedName>
        <fullName evidence="4">Heme exporter protein D</fullName>
    </recommendedName>
</protein>
<proteinExistence type="predicted"/>
<keyword evidence="1" id="KW-0812">Transmembrane</keyword>
<organism evidence="2 3">
    <name type="scientific">Novosphingobium organovorum</name>
    <dbReference type="NCBI Taxonomy" id="2930092"/>
    <lineage>
        <taxon>Bacteria</taxon>
        <taxon>Pseudomonadati</taxon>
        <taxon>Pseudomonadota</taxon>
        <taxon>Alphaproteobacteria</taxon>
        <taxon>Sphingomonadales</taxon>
        <taxon>Sphingomonadaceae</taxon>
        <taxon>Novosphingobium</taxon>
    </lineage>
</organism>
<reference evidence="2" key="1">
    <citation type="submission" date="2022-03" db="EMBL/GenBank/DDBJ databases">
        <title>Identification of a novel bacterium isolated from mangrove sediments.</title>
        <authorList>
            <person name="Pan X."/>
        </authorList>
    </citation>
    <scope>NUCLEOTIDE SEQUENCE</scope>
    <source>
        <strain evidence="2">B1949</strain>
    </source>
</reference>
<keyword evidence="1" id="KW-1133">Transmembrane helix</keyword>
<dbReference type="RefSeq" id="WP_244016433.1">
    <property type="nucleotide sequence ID" value="NZ_JALHLF010000002.1"/>
</dbReference>
<accession>A0ABT0B8R2</accession>
<feature type="transmembrane region" description="Helical" evidence="1">
    <location>
        <begin position="12"/>
        <end position="31"/>
    </location>
</feature>
<keyword evidence="1" id="KW-0472">Membrane</keyword>
<dbReference type="Proteomes" id="UP001162881">
    <property type="component" value="Unassembled WGS sequence"/>
</dbReference>
<sequence>MRETMDAWPYVIAAYAIGVGGTSAMIAWALMTMRRAESRRDAARKR</sequence>
<evidence type="ECO:0000313" key="2">
    <source>
        <dbReference type="EMBL" id="MCJ2181314.1"/>
    </source>
</evidence>